<gene>
    <name evidence="3" type="ORF">HK097_007032</name>
</gene>
<dbReference type="PANTHER" id="PTHR37273">
    <property type="entry name" value="CHROMOSOME 8, WHOLE GENOME SHOTGUN SEQUENCE"/>
    <property type="match status" value="1"/>
</dbReference>
<organism evidence="3 4">
    <name type="scientific">Rhizophlyctis rosea</name>
    <dbReference type="NCBI Taxonomy" id="64517"/>
    <lineage>
        <taxon>Eukaryota</taxon>
        <taxon>Fungi</taxon>
        <taxon>Fungi incertae sedis</taxon>
        <taxon>Chytridiomycota</taxon>
        <taxon>Chytridiomycota incertae sedis</taxon>
        <taxon>Chytridiomycetes</taxon>
        <taxon>Rhizophlyctidales</taxon>
        <taxon>Rhizophlyctidaceae</taxon>
        <taxon>Rhizophlyctis</taxon>
    </lineage>
</organism>
<feature type="signal peptide" evidence="1">
    <location>
        <begin position="1"/>
        <end position="20"/>
    </location>
</feature>
<dbReference type="PANTHER" id="PTHR37273:SF1">
    <property type="entry name" value="ADL397C-AP"/>
    <property type="match status" value="1"/>
</dbReference>
<sequence length="219" mass="23951">MHCNIILVTLVALLVSSTHSLPQYHTGEHSPREAAPLARALVKTAGIAELSTLADESVVAGLGGFPFSTPEYITDSCPPSGEPLVYLVVWGTHARNLNILPHASLSIRSTNFTNPPPTSRSPLDEARVTLIGTLSRITNDTQIHNAKKCFEQKHKEGFGIFPHRGAFWRMSVKKVRWIGGFGDRHFNGWISRDLYLGEGNGAGSAASKDAVDSVRKQWR</sequence>
<dbReference type="InterPro" id="IPR055343">
    <property type="entry name" value="CREG_beta-barrel"/>
</dbReference>
<dbReference type="AlphaFoldDB" id="A0AAD5X859"/>
<proteinExistence type="predicted"/>
<keyword evidence="4" id="KW-1185">Reference proteome</keyword>
<evidence type="ECO:0000313" key="4">
    <source>
        <dbReference type="Proteomes" id="UP001212841"/>
    </source>
</evidence>
<accession>A0AAD5X859</accession>
<feature type="domain" description="CREG-like beta-barrel" evidence="2">
    <location>
        <begin position="31"/>
        <end position="195"/>
    </location>
</feature>
<dbReference type="Proteomes" id="UP001212841">
    <property type="component" value="Unassembled WGS sequence"/>
</dbReference>
<comment type="caution">
    <text evidence="3">The sequence shown here is derived from an EMBL/GenBank/DDBJ whole genome shotgun (WGS) entry which is preliminary data.</text>
</comment>
<reference evidence="3" key="1">
    <citation type="submission" date="2020-05" db="EMBL/GenBank/DDBJ databases">
        <title>Phylogenomic resolution of chytrid fungi.</title>
        <authorList>
            <person name="Stajich J.E."/>
            <person name="Amses K."/>
            <person name="Simmons R."/>
            <person name="Seto K."/>
            <person name="Myers J."/>
            <person name="Bonds A."/>
            <person name="Quandt C.A."/>
            <person name="Barry K."/>
            <person name="Liu P."/>
            <person name="Grigoriev I."/>
            <person name="Longcore J.E."/>
            <person name="James T.Y."/>
        </authorList>
    </citation>
    <scope>NUCLEOTIDE SEQUENCE</scope>
    <source>
        <strain evidence="3">JEL0318</strain>
    </source>
</reference>
<name>A0AAD5X859_9FUNG</name>
<feature type="chain" id="PRO_5042190408" description="CREG-like beta-barrel domain-containing protein" evidence="1">
    <location>
        <begin position="21"/>
        <end position="219"/>
    </location>
</feature>
<dbReference type="Gene3D" id="2.30.110.10">
    <property type="entry name" value="Electron Transport, Fmn-binding Protein, Chain A"/>
    <property type="match status" value="1"/>
</dbReference>
<keyword evidence="1" id="KW-0732">Signal</keyword>
<protein>
    <recommendedName>
        <fullName evidence="2">CREG-like beta-barrel domain-containing protein</fullName>
    </recommendedName>
</protein>
<dbReference type="InterPro" id="IPR012349">
    <property type="entry name" value="Split_barrel_FMN-bd"/>
</dbReference>
<dbReference type="EMBL" id="JADGJD010000034">
    <property type="protein sequence ID" value="KAJ3056419.1"/>
    <property type="molecule type" value="Genomic_DNA"/>
</dbReference>
<evidence type="ECO:0000256" key="1">
    <source>
        <dbReference type="SAM" id="SignalP"/>
    </source>
</evidence>
<evidence type="ECO:0000313" key="3">
    <source>
        <dbReference type="EMBL" id="KAJ3056419.1"/>
    </source>
</evidence>
<dbReference type="Pfam" id="PF13883">
    <property type="entry name" value="CREG_beta-barrel"/>
    <property type="match status" value="1"/>
</dbReference>
<evidence type="ECO:0000259" key="2">
    <source>
        <dbReference type="Pfam" id="PF13883"/>
    </source>
</evidence>
<dbReference type="SUPFAM" id="SSF50475">
    <property type="entry name" value="FMN-binding split barrel"/>
    <property type="match status" value="1"/>
</dbReference>